<dbReference type="SUPFAM" id="SSF51735">
    <property type="entry name" value="NAD(P)-binding Rossmann-fold domains"/>
    <property type="match status" value="1"/>
</dbReference>
<protein>
    <submittedName>
        <fullName evidence="2">NAD(P)-binding domain-containing protein</fullName>
    </submittedName>
</protein>
<feature type="domain" description="6-phosphogluconate dehydrogenase NADP-binding" evidence="1">
    <location>
        <begin position="10"/>
        <end position="43"/>
    </location>
</feature>
<dbReference type="Gene3D" id="3.40.50.720">
    <property type="entry name" value="NAD(P)-binding Rossmann-like Domain"/>
    <property type="match status" value="1"/>
</dbReference>
<dbReference type="InterPro" id="IPR036291">
    <property type="entry name" value="NAD(P)-bd_dom_sf"/>
</dbReference>
<dbReference type="InterPro" id="IPR006115">
    <property type="entry name" value="6PGDH_NADP-bd"/>
</dbReference>
<dbReference type="Pfam" id="PF03446">
    <property type="entry name" value="NAD_binding_2"/>
    <property type="match status" value="1"/>
</dbReference>
<feature type="non-terminal residue" evidence="2">
    <location>
        <position position="47"/>
    </location>
</feature>
<sequence length="47" mass="4665">MTNPTHPTPVSVLGLGPMGTALASAFLAAGHPLTVWNRTPGRAGGLA</sequence>
<evidence type="ECO:0000313" key="2">
    <source>
        <dbReference type="EMBL" id="MER6985206.1"/>
    </source>
</evidence>
<proteinExistence type="predicted"/>
<accession>A0ABV1WLZ3</accession>
<evidence type="ECO:0000259" key="1">
    <source>
        <dbReference type="Pfam" id="PF03446"/>
    </source>
</evidence>
<reference evidence="2 3" key="1">
    <citation type="submission" date="2024-06" db="EMBL/GenBank/DDBJ databases">
        <title>The Natural Products Discovery Center: Release of the First 8490 Sequenced Strains for Exploring Actinobacteria Biosynthetic Diversity.</title>
        <authorList>
            <person name="Kalkreuter E."/>
            <person name="Kautsar S.A."/>
            <person name="Yang D."/>
            <person name="Bader C.D."/>
            <person name="Teijaro C.N."/>
            <person name="Fluegel L."/>
            <person name="Davis C.M."/>
            <person name="Simpson J.R."/>
            <person name="Lauterbach L."/>
            <person name="Steele A.D."/>
            <person name="Gui C."/>
            <person name="Meng S."/>
            <person name="Li G."/>
            <person name="Viehrig K."/>
            <person name="Ye F."/>
            <person name="Su P."/>
            <person name="Kiefer A.F."/>
            <person name="Nichols A."/>
            <person name="Cepeda A.J."/>
            <person name="Yan W."/>
            <person name="Fan B."/>
            <person name="Jiang Y."/>
            <person name="Adhikari A."/>
            <person name="Zheng C.-J."/>
            <person name="Schuster L."/>
            <person name="Cowan T.M."/>
            <person name="Smanski M.J."/>
            <person name="Chevrette M.G."/>
            <person name="De Carvalho L.P.S."/>
            <person name="Shen B."/>
        </authorList>
    </citation>
    <scope>NUCLEOTIDE SEQUENCE [LARGE SCALE GENOMIC DNA]</scope>
    <source>
        <strain evidence="2 3">NPDC000634</strain>
    </source>
</reference>
<name>A0ABV1WLZ3_9ACTN</name>
<dbReference type="Proteomes" id="UP001458415">
    <property type="component" value="Unassembled WGS sequence"/>
</dbReference>
<dbReference type="EMBL" id="JBEPCU010002280">
    <property type="protein sequence ID" value="MER6985206.1"/>
    <property type="molecule type" value="Genomic_DNA"/>
</dbReference>
<organism evidence="2 3">
    <name type="scientific">Streptomyces carpinensis</name>
    <dbReference type="NCBI Taxonomy" id="66369"/>
    <lineage>
        <taxon>Bacteria</taxon>
        <taxon>Bacillati</taxon>
        <taxon>Actinomycetota</taxon>
        <taxon>Actinomycetes</taxon>
        <taxon>Kitasatosporales</taxon>
        <taxon>Streptomycetaceae</taxon>
        <taxon>Streptomyces</taxon>
    </lineage>
</organism>
<gene>
    <name evidence="2" type="ORF">ABT317_51800</name>
</gene>
<evidence type="ECO:0000313" key="3">
    <source>
        <dbReference type="Proteomes" id="UP001458415"/>
    </source>
</evidence>
<comment type="caution">
    <text evidence="2">The sequence shown here is derived from an EMBL/GenBank/DDBJ whole genome shotgun (WGS) entry which is preliminary data.</text>
</comment>
<keyword evidence="3" id="KW-1185">Reference proteome</keyword>